<protein>
    <submittedName>
        <fullName evidence="5">Nitrogen fixation protein NifX</fullName>
    </submittedName>
</protein>
<keyword evidence="6" id="KW-1185">Reference proteome</keyword>
<gene>
    <name evidence="5" type="primary">nifX</name>
    <name evidence="5" type="ORF">EBB_07800</name>
</gene>
<evidence type="ECO:0000313" key="6">
    <source>
        <dbReference type="Proteomes" id="UP000641152"/>
    </source>
</evidence>
<evidence type="ECO:0000259" key="4">
    <source>
        <dbReference type="Pfam" id="PF16844"/>
    </source>
</evidence>
<feature type="domain" description="Dinitrogenase iron-molybdenum cofactor biosynthesis" evidence="3">
    <location>
        <begin position="110"/>
        <end position="202"/>
    </location>
</feature>
<dbReference type="CDD" id="cd00853">
    <property type="entry name" value="NifX"/>
    <property type="match status" value="1"/>
</dbReference>
<evidence type="ECO:0000256" key="2">
    <source>
        <dbReference type="ARBA" id="ARBA00023231"/>
    </source>
</evidence>
<dbReference type="RefSeq" id="WP_192393188.1">
    <property type="nucleotide sequence ID" value="NZ_CAJHIU010000001.1"/>
</dbReference>
<sequence>MSQSTLTRELALRIGLAARALPDTPPKLFISVLRACTGTALNDKSLAELGKAQFQQALNNFGIVADADSIRESLRILQNSEEAAPPIADPCQTIASASSIRIAIGSDDPQHISGHFGSCRQFLIYQIAADDARLIDVRSIDSDAQRQHDDKNVYRAELIADCRVLYIASIGGPAAAKIIKYGIHPVKADQGEAITQIIKQLQIVLAHAPPPWLAKSMGIQPVQRVCFKQES</sequence>
<dbReference type="NCBIfam" id="TIGR02663">
    <property type="entry name" value="nifX"/>
    <property type="match status" value="1"/>
</dbReference>
<reference evidence="5 6" key="1">
    <citation type="submission" date="2020-09" db="EMBL/GenBank/DDBJ databases">
        <title>Methylomonas albis sp. nov. and Methylomonas fluvii sp. nov.: Two cold-adapted methanotrophs from the River Elbe and an amended description of Methylovulum psychrotolerans strain Eb1.</title>
        <authorList>
            <person name="Bussmann I.K."/>
            <person name="Klings K.-W."/>
            <person name="Warnstedt J."/>
            <person name="Hoppert M."/>
            <person name="Saborowski A."/>
            <person name="Horn F."/>
            <person name="Liebner S."/>
        </authorList>
    </citation>
    <scope>NUCLEOTIDE SEQUENCE [LARGE SCALE GENOMIC DNA]</scope>
    <source>
        <strain evidence="5 6">EbB</strain>
    </source>
</reference>
<evidence type="ECO:0000256" key="1">
    <source>
        <dbReference type="ARBA" id="ARBA00010285"/>
    </source>
</evidence>
<dbReference type="PANTHER" id="PTHR33937:SF1">
    <property type="entry name" value="IRON-MOLIBDENUM COFACTOR PROCESSING PROTEIN"/>
    <property type="match status" value="1"/>
</dbReference>
<dbReference type="InterPro" id="IPR034169">
    <property type="entry name" value="NifX-like"/>
</dbReference>
<dbReference type="SUPFAM" id="SSF53146">
    <property type="entry name" value="Nitrogenase accessory factor-like"/>
    <property type="match status" value="1"/>
</dbReference>
<dbReference type="Pfam" id="PF02579">
    <property type="entry name" value="Nitro_FeMo-Co"/>
    <property type="match status" value="1"/>
</dbReference>
<dbReference type="EMBL" id="JACXST010000001">
    <property type="protein sequence ID" value="MBD9360439.1"/>
    <property type="molecule type" value="Genomic_DNA"/>
</dbReference>
<dbReference type="InterPro" id="IPR013480">
    <property type="entry name" value="NifX"/>
</dbReference>
<comment type="similarity">
    <text evidence="1">Belongs to the NifX/NifY family.</text>
</comment>
<keyword evidence="2" id="KW-0535">Nitrogen fixation</keyword>
<dbReference type="InterPro" id="IPR003731">
    <property type="entry name" value="Di-Nase_FeMo-co_biosynth"/>
</dbReference>
<feature type="domain" description="Dinitrogenase iron-molybdenum cofactor N-terminal" evidence="4">
    <location>
        <begin position="6"/>
        <end position="81"/>
    </location>
</feature>
<accession>A0ABR9DBF2</accession>
<evidence type="ECO:0000313" key="5">
    <source>
        <dbReference type="EMBL" id="MBD9360439.1"/>
    </source>
</evidence>
<dbReference type="InterPro" id="IPR036105">
    <property type="entry name" value="DiNase_FeMo-co_biosyn_sf"/>
</dbReference>
<dbReference type="InterPro" id="IPR038127">
    <property type="entry name" value="NafY_N_sf"/>
</dbReference>
<organism evidence="5 6">
    <name type="scientific">Methylomonas fluvii</name>
    <dbReference type="NCBI Taxonomy" id="1854564"/>
    <lineage>
        <taxon>Bacteria</taxon>
        <taxon>Pseudomonadati</taxon>
        <taxon>Pseudomonadota</taxon>
        <taxon>Gammaproteobacteria</taxon>
        <taxon>Methylococcales</taxon>
        <taxon>Methylococcaceae</taxon>
        <taxon>Methylomonas</taxon>
    </lineage>
</organism>
<dbReference type="Gene3D" id="3.30.420.130">
    <property type="entry name" value="Dinitrogenase iron-molybdenum cofactor biosynthesis domain"/>
    <property type="match status" value="1"/>
</dbReference>
<name>A0ABR9DBF2_9GAMM</name>
<comment type="caution">
    <text evidence="5">The sequence shown here is derived from an EMBL/GenBank/DDBJ whole genome shotgun (WGS) entry which is preliminary data.</text>
</comment>
<dbReference type="InterPro" id="IPR031763">
    <property type="entry name" value="NafY_N"/>
</dbReference>
<dbReference type="Proteomes" id="UP000641152">
    <property type="component" value="Unassembled WGS sequence"/>
</dbReference>
<dbReference type="Pfam" id="PF16844">
    <property type="entry name" value="DIMCO_N"/>
    <property type="match status" value="1"/>
</dbReference>
<dbReference type="Gene3D" id="1.10.150.590">
    <property type="entry name" value="Dinitrogenase iron-molybdenum cofactor, N-terminal"/>
    <property type="match status" value="1"/>
</dbReference>
<dbReference type="PANTHER" id="PTHR33937">
    <property type="entry name" value="IRON-MOLYBDENUM PROTEIN-RELATED-RELATED"/>
    <property type="match status" value="1"/>
</dbReference>
<evidence type="ECO:0000259" key="3">
    <source>
        <dbReference type="Pfam" id="PF02579"/>
    </source>
</evidence>
<proteinExistence type="inferred from homology"/>
<dbReference type="InterPro" id="IPR051840">
    <property type="entry name" value="NifX/NifY_domain"/>
</dbReference>